<evidence type="ECO:0000313" key="2">
    <source>
        <dbReference type="Proteomes" id="UP000316079"/>
    </source>
</evidence>
<protein>
    <submittedName>
        <fullName evidence="1">Uncharacterized protein</fullName>
    </submittedName>
</protein>
<reference evidence="1 2" key="1">
    <citation type="journal article" date="2019" name="Sci. Data">
        <title>Hybrid genome assembly and annotation of Danionella translucida.</title>
        <authorList>
            <person name="Kadobianskyi M."/>
            <person name="Schulze L."/>
            <person name="Schuelke M."/>
            <person name="Judkewitz B."/>
        </authorList>
    </citation>
    <scope>NUCLEOTIDE SEQUENCE [LARGE SCALE GENOMIC DNA]</scope>
    <source>
        <strain evidence="1 2">Bolton</strain>
    </source>
</reference>
<accession>A0A553PY83</accession>
<proteinExistence type="predicted"/>
<dbReference type="AlphaFoldDB" id="A0A553PY83"/>
<evidence type="ECO:0000313" key="1">
    <source>
        <dbReference type="EMBL" id="TRY82653.1"/>
    </source>
</evidence>
<keyword evidence="2" id="KW-1185">Reference proteome</keyword>
<dbReference type="EMBL" id="SRMA01026544">
    <property type="protein sequence ID" value="TRY82653.1"/>
    <property type="molecule type" value="Genomic_DNA"/>
</dbReference>
<dbReference type="Proteomes" id="UP000316079">
    <property type="component" value="Unassembled WGS sequence"/>
</dbReference>
<comment type="caution">
    <text evidence="1">The sequence shown here is derived from an EMBL/GenBank/DDBJ whole genome shotgun (WGS) entry which is preliminary data.</text>
</comment>
<name>A0A553PY83_9TELE</name>
<gene>
    <name evidence="1" type="ORF">DNTS_032589</name>
</gene>
<sequence length="58" mass="6701">MEHQSLYRGYLAGTASKILLAEEPEKWNINRRTEALLLGPPPGSYWLKVRCPDLRLFT</sequence>
<organism evidence="1 2">
    <name type="scientific">Danionella cerebrum</name>
    <dbReference type="NCBI Taxonomy" id="2873325"/>
    <lineage>
        <taxon>Eukaryota</taxon>
        <taxon>Metazoa</taxon>
        <taxon>Chordata</taxon>
        <taxon>Craniata</taxon>
        <taxon>Vertebrata</taxon>
        <taxon>Euteleostomi</taxon>
        <taxon>Actinopterygii</taxon>
        <taxon>Neopterygii</taxon>
        <taxon>Teleostei</taxon>
        <taxon>Ostariophysi</taxon>
        <taxon>Cypriniformes</taxon>
        <taxon>Danionidae</taxon>
        <taxon>Danioninae</taxon>
        <taxon>Danionella</taxon>
    </lineage>
</organism>